<gene>
    <name evidence="2" type="ORF">SAMN05444005_1051</name>
</gene>
<sequence>MKRLKTLILFLFITTVLYAQQPNDCVNAITICGNGTFSSNSSGIGTIQEVAGCSGMEHNSIWIKINIVNGGTLGFNLIPTNPALVVDYDFWVYGPNKPCNSLGSPIRCCTTNPLMAGLTSNVTGMAATPLTTTAGPGANGTGFVRWLNVLPGESYYIAIDRPVGDGGFQLQWTGTAMDTGGAFAVPPTANSIGEIKSCSVTPNVGIFDLNSLRPQINPDLVNNTITFHTNIADATDGTSPLPNLYGNTSNPQTIYARVRNNFSGCFTITSFQLKVYQVPNASVTTPTPTICPNNNGIVTFNGTPNSIIEYNINNGTTQTATLDATGVFQIISPLTVTTTYKLIQVKIVDSSNATLCNQVINSSVTITVSAPPAPTVSNNGTICSDGVQTLTFNGLANAIINYTINGGANQTVILDNTGQQQVNLSGLTPGNYTVLITSITDSNPPNCTSNVNVTSTFTVQDVLFADIAVNNAAVCSGSSVVVTFTGTPNTTVTYKVNGGADQTILLNNSGTASITTAALVSNQTYQLVNVFTVTPNCTKLENDSVTITIVAQPTVTSFTGTTSICNGSSTNLNFTGTANATVTFTDGVTNYSVLLDGSGNGSFSVSPTVTTTYSLVNIVINTTPVCSNTASGNVTITVNTPPQAGTDGSTTVCETSTTAIDLFSLITGEQAGGVWTRTGGSGGVFNAAAGTFTPAVGASNSTFEYTLTGAAPCVNDFSVASVTINPQPIAGTDGATTVCETSTAVIDLFSLITGEQAGGVWTRSLGTGGTFDATAGTFIPAVGASSINTFTYTLTGVAPCINDASV</sequence>
<keyword evidence="3" id="KW-1185">Reference proteome</keyword>
<organism evidence="2 3">
    <name type="scientific">Flavobacterium urocaniciphilum</name>
    <dbReference type="NCBI Taxonomy" id="1299341"/>
    <lineage>
        <taxon>Bacteria</taxon>
        <taxon>Pseudomonadati</taxon>
        <taxon>Bacteroidota</taxon>
        <taxon>Flavobacteriia</taxon>
        <taxon>Flavobacteriales</taxon>
        <taxon>Flavobacteriaceae</taxon>
        <taxon>Flavobacterium</taxon>
    </lineage>
</organism>
<accession>A0A1H9CP17</accession>
<feature type="signal peptide" evidence="1">
    <location>
        <begin position="1"/>
        <end position="19"/>
    </location>
</feature>
<feature type="chain" id="PRO_5011548554" evidence="1">
    <location>
        <begin position="20"/>
        <end position="806"/>
    </location>
</feature>
<keyword evidence="2" id="KW-0436">Ligase</keyword>
<dbReference type="AlphaFoldDB" id="A0A1H9CP17"/>
<dbReference type="GO" id="GO:0004812">
    <property type="term" value="F:aminoacyl-tRNA ligase activity"/>
    <property type="evidence" value="ECO:0007669"/>
    <property type="project" value="UniProtKB-KW"/>
</dbReference>
<evidence type="ECO:0000313" key="3">
    <source>
        <dbReference type="Proteomes" id="UP000198648"/>
    </source>
</evidence>
<evidence type="ECO:0000313" key="2">
    <source>
        <dbReference type="EMBL" id="SEQ02909.1"/>
    </source>
</evidence>
<name>A0A1H9CP17_9FLAO</name>
<feature type="non-terminal residue" evidence="2">
    <location>
        <position position="806"/>
    </location>
</feature>
<keyword evidence="1" id="KW-0732">Signal</keyword>
<dbReference type="STRING" id="1299341.SAMN05444005_1051"/>
<keyword evidence="2" id="KW-0030">Aminoacyl-tRNA synthetase</keyword>
<proteinExistence type="predicted"/>
<dbReference type="EMBL" id="FOEI01000005">
    <property type="protein sequence ID" value="SEQ02909.1"/>
    <property type="molecule type" value="Genomic_DNA"/>
</dbReference>
<dbReference type="Proteomes" id="UP000198648">
    <property type="component" value="Unassembled WGS sequence"/>
</dbReference>
<reference evidence="2 3" key="1">
    <citation type="submission" date="2016-10" db="EMBL/GenBank/DDBJ databases">
        <authorList>
            <person name="de Groot N.N."/>
        </authorList>
    </citation>
    <scope>NUCLEOTIDE SEQUENCE [LARGE SCALE GENOMIC DNA]</scope>
    <source>
        <strain evidence="2 3">DSM 27078</strain>
    </source>
</reference>
<evidence type="ECO:0000256" key="1">
    <source>
        <dbReference type="SAM" id="SignalP"/>
    </source>
</evidence>
<dbReference type="RefSeq" id="WP_394332572.1">
    <property type="nucleotide sequence ID" value="NZ_FOEI01000005.1"/>
</dbReference>
<protein>
    <submittedName>
        <fullName evidence="2">Valyl-tRNA synthetase</fullName>
    </submittedName>
</protein>